<evidence type="ECO:0000313" key="7">
    <source>
        <dbReference type="Proteomes" id="UP000623467"/>
    </source>
</evidence>
<dbReference type="EMBL" id="JACAZH010000001">
    <property type="protein sequence ID" value="KAF7376440.1"/>
    <property type="molecule type" value="Genomic_DNA"/>
</dbReference>
<evidence type="ECO:0000256" key="1">
    <source>
        <dbReference type="ARBA" id="ARBA00022723"/>
    </source>
</evidence>
<evidence type="ECO:0000256" key="4">
    <source>
        <dbReference type="PROSITE-ProRule" id="PRU00134"/>
    </source>
</evidence>
<dbReference type="PROSITE" id="PS50865">
    <property type="entry name" value="ZF_MYND_2"/>
    <property type="match status" value="1"/>
</dbReference>
<gene>
    <name evidence="6" type="ORF">MSAN_00059600</name>
</gene>
<proteinExistence type="predicted"/>
<protein>
    <recommendedName>
        <fullName evidence="5">MYND-type domain-containing protein</fullName>
    </recommendedName>
</protein>
<dbReference type="OrthoDB" id="432970at2759"/>
<keyword evidence="1" id="KW-0479">Metal-binding</keyword>
<keyword evidence="2 4" id="KW-0863">Zinc-finger</keyword>
<evidence type="ECO:0000256" key="2">
    <source>
        <dbReference type="ARBA" id="ARBA00022771"/>
    </source>
</evidence>
<evidence type="ECO:0000256" key="3">
    <source>
        <dbReference type="ARBA" id="ARBA00022833"/>
    </source>
</evidence>
<dbReference type="InterPro" id="IPR002893">
    <property type="entry name" value="Znf_MYND"/>
</dbReference>
<evidence type="ECO:0000259" key="5">
    <source>
        <dbReference type="PROSITE" id="PS50865"/>
    </source>
</evidence>
<comment type="caution">
    <text evidence="6">The sequence shown here is derived from an EMBL/GenBank/DDBJ whole genome shotgun (WGS) entry which is preliminary data.</text>
</comment>
<evidence type="ECO:0000313" key="6">
    <source>
        <dbReference type="EMBL" id="KAF7376440.1"/>
    </source>
</evidence>
<reference evidence="6" key="1">
    <citation type="submission" date="2020-05" db="EMBL/GenBank/DDBJ databases">
        <title>Mycena genomes resolve the evolution of fungal bioluminescence.</title>
        <authorList>
            <person name="Tsai I.J."/>
        </authorList>
    </citation>
    <scope>NUCLEOTIDE SEQUENCE</scope>
    <source>
        <strain evidence="6">160909Yilan</strain>
    </source>
</reference>
<sequence>MADSASPACSVCAKSGGEMHQCSGCKAKYYCGRECQTADWKAHKKACAAAPKWYDKHRLCQDGTTHEGRLELITWNCPEKGLGWGACFADESDDLKTKFKLKFGGDEAKFFDYWPQGFRWTCCGTDAGMSYGCDHHGSGSRPCTCDFCKMGKPLPNGIFNEKNPFEARVDPQTRP</sequence>
<dbReference type="PROSITE" id="PS01360">
    <property type="entry name" value="ZF_MYND_1"/>
    <property type="match status" value="1"/>
</dbReference>
<dbReference type="Pfam" id="PF01753">
    <property type="entry name" value="zf-MYND"/>
    <property type="match status" value="1"/>
</dbReference>
<keyword evidence="7" id="KW-1185">Reference proteome</keyword>
<dbReference type="SUPFAM" id="SSF144232">
    <property type="entry name" value="HIT/MYND zinc finger-like"/>
    <property type="match status" value="1"/>
</dbReference>
<keyword evidence="3" id="KW-0862">Zinc</keyword>
<organism evidence="6 7">
    <name type="scientific">Mycena sanguinolenta</name>
    <dbReference type="NCBI Taxonomy" id="230812"/>
    <lineage>
        <taxon>Eukaryota</taxon>
        <taxon>Fungi</taxon>
        <taxon>Dikarya</taxon>
        <taxon>Basidiomycota</taxon>
        <taxon>Agaricomycotina</taxon>
        <taxon>Agaricomycetes</taxon>
        <taxon>Agaricomycetidae</taxon>
        <taxon>Agaricales</taxon>
        <taxon>Marasmiineae</taxon>
        <taxon>Mycenaceae</taxon>
        <taxon>Mycena</taxon>
    </lineage>
</organism>
<feature type="domain" description="MYND-type" evidence="5">
    <location>
        <begin position="9"/>
        <end position="47"/>
    </location>
</feature>
<dbReference type="GO" id="GO:0008270">
    <property type="term" value="F:zinc ion binding"/>
    <property type="evidence" value="ECO:0007669"/>
    <property type="project" value="UniProtKB-KW"/>
</dbReference>
<dbReference type="Proteomes" id="UP000623467">
    <property type="component" value="Unassembled WGS sequence"/>
</dbReference>
<dbReference type="AlphaFoldDB" id="A0A8H6ZCC1"/>
<dbReference type="Gene3D" id="6.10.140.2220">
    <property type="match status" value="1"/>
</dbReference>
<accession>A0A8H6ZCC1</accession>
<name>A0A8H6ZCC1_9AGAR</name>